<protein>
    <submittedName>
        <fullName evidence="3">Universal stress protein family protein</fullName>
    </submittedName>
</protein>
<feature type="domain" description="UspA" evidence="2">
    <location>
        <begin position="4"/>
        <end position="146"/>
    </location>
</feature>
<dbReference type="InterPro" id="IPR006016">
    <property type="entry name" value="UspA"/>
</dbReference>
<dbReference type="OrthoDB" id="9804721at2"/>
<gene>
    <name evidence="3" type="ORF">BOA8489_00043</name>
</gene>
<evidence type="ECO:0000256" key="1">
    <source>
        <dbReference type="ARBA" id="ARBA00008791"/>
    </source>
</evidence>
<keyword evidence="4" id="KW-1185">Reference proteome</keyword>
<dbReference type="SUPFAM" id="SSF52402">
    <property type="entry name" value="Adenine nucleotide alpha hydrolases-like"/>
    <property type="match status" value="2"/>
</dbReference>
<evidence type="ECO:0000259" key="2">
    <source>
        <dbReference type="Pfam" id="PF00582"/>
    </source>
</evidence>
<dbReference type="PANTHER" id="PTHR46268:SF15">
    <property type="entry name" value="UNIVERSAL STRESS PROTEIN HP_0031"/>
    <property type="match status" value="1"/>
</dbReference>
<dbReference type="Pfam" id="PF00582">
    <property type="entry name" value="Usp"/>
    <property type="match status" value="2"/>
</dbReference>
<dbReference type="RefSeq" id="WP_093971980.1">
    <property type="nucleotide sequence ID" value="NZ_FXXQ01000001.1"/>
</dbReference>
<comment type="similarity">
    <text evidence="1">Belongs to the universal stress protein A family.</text>
</comment>
<dbReference type="AlphaFoldDB" id="A0A238IUK7"/>
<dbReference type="Gene3D" id="3.40.50.12370">
    <property type="match status" value="1"/>
</dbReference>
<feature type="domain" description="UspA" evidence="2">
    <location>
        <begin position="220"/>
        <end position="276"/>
    </location>
</feature>
<evidence type="ECO:0000313" key="3">
    <source>
        <dbReference type="EMBL" id="SMX21956.1"/>
    </source>
</evidence>
<sequence>MAMKTLLACLMNRENADAVLAAAVPLARAHQAHLIGLHTIEALLVYPGIAIHVPDSTFRNFNESQAKEAKAIEAIFKKHTANEDFPCEWRLVKAESSTAATRMIESAHGADVVIMPKEENTFARADQNHAQERVIRESGRPVIIVPNDYDGPELGHNILLGWSDTREAARAAHDALLVAQDGCNINILRGTSRKTDELADFGAIEIAAMFGRHGFSAQTAIKERGSADVAEVLMKQAFEQGADMIVTGAFGHNRVYDFVIGAVTQSLLEDSQLPVLFSA</sequence>
<accession>A0A238IUK7</accession>
<dbReference type="Proteomes" id="UP000201838">
    <property type="component" value="Unassembled WGS sequence"/>
</dbReference>
<dbReference type="CDD" id="cd00293">
    <property type="entry name" value="USP-like"/>
    <property type="match status" value="1"/>
</dbReference>
<evidence type="ECO:0000313" key="4">
    <source>
        <dbReference type="Proteomes" id="UP000201838"/>
    </source>
</evidence>
<organism evidence="3 4">
    <name type="scientific">Boseongicola aestuarii</name>
    <dbReference type="NCBI Taxonomy" id="1470561"/>
    <lineage>
        <taxon>Bacteria</taxon>
        <taxon>Pseudomonadati</taxon>
        <taxon>Pseudomonadota</taxon>
        <taxon>Alphaproteobacteria</taxon>
        <taxon>Rhodobacterales</taxon>
        <taxon>Paracoccaceae</taxon>
        <taxon>Boseongicola</taxon>
    </lineage>
</organism>
<dbReference type="PANTHER" id="PTHR46268">
    <property type="entry name" value="STRESS RESPONSE PROTEIN NHAX"/>
    <property type="match status" value="1"/>
</dbReference>
<reference evidence="3 4" key="1">
    <citation type="submission" date="2017-05" db="EMBL/GenBank/DDBJ databases">
        <authorList>
            <person name="Song R."/>
            <person name="Chenine A.L."/>
            <person name="Ruprecht R.M."/>
        </authorList>
    </citation>
    <scope>NUCLEOTIDE SEQUENCE [LARGE SCALE GENOMIC DNA]</scope>
    <source>
        <strain evidence="3 4">CECT 8489</strain>
    </source>
</reference>
<dbReference type="EMBL" id="FXXQ01000001">
    <property type="protein sequence ID" value="SMX21956.1"/>
    <property type="molecule type" value="Genomic_DNA"/>
</dbReference>
<proteinExistence type="inferred from homology"/>
<name>A0A238IUK7_9RHOB</name>